<dbReference type="Proteomes" id="UP001454036">
    <property type="component" value="Unassembled WGS sequence"/>
</dbReference>
<dbReference type="EMBL" id="BAABME010025688">
    <property type="protein sequence ID" value="GAA0172556.1"/>
    <property type="molecule type" value="Genomic_DNA"/>
</dbReference>
<sequence>MKCFLDKNNIITTLSPRKKACLQGIYNFIGVRPNPVDNQFCEALIDSIAKAYGSILFVRFRPINFRNEANISGVDLLNSAMVQESISDALEGHKRCGKGKMGGNLKWLEVLREGREQGGESRLTRIQIRKEAGVCNLVEVSSFRAPVVVDKTWEITVGEPHWLEFKGCHTRCRPSIGTTWSILPILRSCAWASSNRLVSVRIRSSRILLSLPPP</sequence>
<comment type="caution">
    <text evidence="1">The sequence shown here is derived from an EMBL/GenBank/DDBJ whole genome shotgun (WGS) entry which is preliminary data.</text>
</comment>
<keyword evidence="2" id="KW-1185">Reference proteome</keyword>
<accession>A0AAV3RA65</accession>
<protein>
    <submittedName>
        <fullName evidence="1">Uncharacterized protein</fullName>
    </submittedName>
</protein>
<name>A0AAV3RA65_LITER</name>
<organism evidence="1 2">
    <name type="scientific">Lithospermum erythrorhizon</name>
    <name type="common">Purple gromwell</name>
    <name type="synonym">Lithospermum officinale var. erythrorhizon</name>
    <dbReference type="NCBI Taxonomy" id="34254"/>
    <lineage>
        <taxon>Eukaryota</taxon>
        <taxon>Viridiplantae</taxon>
        <taxon>Streptophyta</taxon>
        <taxon>Embryophyta</taxon>
        <taxon>Tracheophyta</taxon>
        <taxon>Spermatophyta</taxon>
        <taxon>Magnoliopsida</taxon>
        <taxon>eudicotyledons</taxon>
        <taxon>Gunneridae</taxon>
        <taxon>Pentapetalae</taxon>
        <taxon>asterids</taxon>
        <taxon>lamiids</taxon>
        <taxon>Boraginales</taxon>
        <taxon>Boraginaceae</taxon>
        <taxon>Boraginoideae</taxon>
        <taxon>Lithospermeae</taxon>
        <taxon>Lithospermum</taxon>
    </lineage>
</organism>
<proteinExistence type="predicted"/>
<reference evidence="1 2" key="1">
    <citation type="submission" date="2024-01" db="EMBL/GenBank/DDBJ databases">
        <title>The complete chloroplast genome sequence of Lithospermum erythrorhizon: insights into the phylogenetic relationship among Boraginaceae species and the maternal lineages of purple gromwells.</title>
        <authorList>
            <person name="Okada T."/>
            <person name="Watanabe K."/>
        </authorList>
    </citation>
    <scope>NUCLEOTIDE SEQUENCE [LARGE SCALE GENOMIC DNA]</scope>
</reference>
<dbReference type="AlphaFoldDB" id="A0AAV3RA65"/>
<evidence type="ECO:0000313" key="1">
    <source>
        <dbReference type="EMBL" id="GAA0172556.1"/>
    </source>
</evidence>
<evidence type="ECO:0000313" key="2">
    <source>
        <dbReference type="Proteomes" id="UP001454036"/>
    </source>
</evidence>
<gene>
    <name evidence="1" type="ORF">LIER_41358</name>
</gene>